<dbReference type="GeneID" id="107068878"/>
<feature type="domain" description="CCHC-type" evidence="2">
    <location>
        <begin position="376"/>
        <end position="392"/>
    </location>
</feature>
<evidence type="ECO:0000313" key="3">
    <source>
        <dbReference type="Proteomes" id="UP000694924"/>
    </source>
</evidence>
<proteinExistence type="predicted"/>
<evidence type="ECO:0000256" key="1">
    <source>
        <dbReference type="SAM" id="MobiDB-lite"/>
    </source>
</evidence>
<dbReference type="Proteomes" id="UP000694924">
    <property type="component" value="Unplaced"/>
</dbReference>
<dbReference type="InterPro" id="IPR001878">
    <property type="entry name" value="Znf_CCHC"/>
</dbReference>
<reference evidence="4" key="1">
    <citation type="submission" date="2025-08" db="UniProtKB">
        <authorList>
            <consortium name="RefSeq"/>
        </authorList>
    </citation>
    <scope>IDENTIFICATION</scope>
    <source>
        <tissue evidence="4">Whole body</tissue>
    </source>
</reference>
<keyword evidence="3" id="KW-1185">Reference proteome</keyword>
<feature type="region of interest" description="Disordered" evidence="1">
    <location>
        <begin position="1"/>
        <end position="44"/>
    </location>
</feature>
<evidence type="ECO:0000313" key="4">
    <source>
        <dbReference type="RefSeq" id="XP_015181185.1"/>
    </source>
</evidence>
<gene>
    <name evidence="4" type="primary">LOC107068878</name>
</gene>
<evidence type="ECO:0000259" key="2">
    <source>
        <dbReference type="SMART" id="SM00343"/>
    </source>
</evidence>
<organism evidence="3 4">
    <name type="scientific">Polistes dominula</name>
    <name type="common">European paper wasp</name>
    <name type="synonym">Vespa dominula</name>
    <dbReference type="NCBI Taxonomy" id="743375"/>
    <lineage>
        <taxon>Eukaryota</taxon>
        <taxon>Metazoa</taxon>
        <taxon>Ecdysozoa</taxon>
        <taxon>Arthropoda</taxon>
        <taxon>Hexapoda</taxon>
        <taxon>Insecta</taxon>
        <taxon>Pterygota</taxon>
        <taxon>Neoptera</taxon>
        <taxon>Endopterygota</taxon>
        <taxon>Hymenoptera</taxon>
        <taxon>Apocrita</taxon>
        <taxon>Aculeata</taxon>
        <taxon>Vespoidea</taxon>
        <taxon>Vespidae</taxon>
        <taxon>Polistinae</taxon>
        <taxon>Polistini</taxon>
        <taxon>Polistes</taxon>
    </lineage>
</organism>
<feature type="domain" description="CCHC-type" evidence="2">
    <location>
        <begin position="335"/>
        <end position="351"/>
    </location>
</feature>
<feature type="compositionally biased region" description="Basic and acidic residues" evidence="1">
    <location>
        <begin position="30"/>
        <end position="41"/>
    </location>
</feature>
<dbReference type="RefSeq" id="XP_015181185.1">
    <property type="nucleotide sequence ID" value="XM_015325699.1"/>
</dbReference>
<dbReference type="SMART" id="SM00343">
    <property type="entry name" value="ZnF_C2HC"/>
    <property type="match status" value="3"/>
</dbReference>
<sequence>MGSSQSTEHNIPKSAYEKAQKTSTKSNLNHTEHKIYPDLHKPTTTSNIVEPIKTNVYYSKNASNVTHYPEELANHMQNKEFHNNFVHYHGNSSEFVSPPKEKLIKQLNLNQEKVNNDLYKNSKEMPSAPPRSEIFSQSIHKPKPPAEIKNLQEFINSWNMWKEDMRLYLMRQDYNKKDYDKWGLYVLNFMGSISLEIFENFIFNKDEDKNNFTVLIDKFDAYHKFITTVKFENESVINYIKRLKDNYTKNIKDIDNMVKNKIQEEIEKFYKERFIAIASSKIPDFNFKKTLKSLTITEIAFLWDLCNNSIWEENKICKYCGRLHPKDKCFAFGKECNKCKRRNHFSKYCPGVMYINNCSFCGGDHGAKRCLAYDETCSKCNKLHHFSWMCSKIRMLRNCKFCGLAHVMDRSKCPALISLCSICKQTGHYDIKCPKSNV</sequence>
<protein>
    <submittedName>
        <fullName evidence="4">Uncharacterized protein LOC107068878</fullName>
    </submittedName>
</protein>
<accession>A0ABM1ILU8</accession>
<feature type="domain" description="CCHC-type" evidence="2">
    <location>
        <begin position="419"/>
        <end position="435"/>
    </location>
</feature>
<name>A0ABM1ILU8_POLDO</name>